<protein>
    <submittedName>
        <fullName evidence="5">4-amino-6-deoxy-N-Acetyl-D-hexosaminyl-(Lipid carrier) acetyltrasferase</fullName>
    </submittedName>
</protein>
<reference evidence="5 6" key="1">
    <citation type="submission" date="2015-10" db="EMBL/GenBank/DDBJ databases">
        <title>Transcriptomic analysis of a linuron degrading triple-species bacterial consortium.</title>
        <authorList>
            <person name="Albers P."/>
        </authorList>
    </citation>
    <scope>NUCLEOTIDE SEQUENCE [LARGE SCALE GENOMIC DNA]</scope>
    <source>
        <strain evidence="5 6">WDL6</strain>
    </source>
</reference>
<feature type="binding site" evidence="3">
    <location>
        <begin position="33"/>
        <end position="34"/>
    </location>
    <ligand>
        <name>substrate</name>
    </ligand>
</feature>
<feature type="active site" description="Proton acceptor" evidence="2">
    <location>
        <position position="136"/>
    </location>
</feature>
<dbReference type="SUPFAM" id="SSF51161">
    <property type="entry name" value="Trimeric LpxA-like enzymes"/>
    <property type="match status" value="1"/>
</dbReference>
<comment type="caution">
    <text evidence="5">The sequence shown here is derived from an EMBL/GenBank/DDBJ whole genome shotgun (WGS) entry which is preliminary data.</text>
</comment>
<dbReference type="EMBL" id="LMTR01000027">
    <property type="protein sequence ID" value="KWT71021.1"/>
    <property type="molecule type" value="Genomic_DNA"/>
</dbReference>
<name>A0A109BLK0_HYPSL</name>
<feature type="site" description="Increases basicity of active site His" evidence="2">
    <location>
        <position position="137"/>
    </location>
</feature>
<dbReference type="NCBIfam" id="TIGR03570">
    <property type="entry name" value="NeuD_NnaD"/>
    <property type="match status" value="1"/>
</dbReference>
<dbReference type="Pfam" id="PF17836">
    <property type="entry name" value="PglD_N"/>
    <property type="match status" value="1"/>
</dbReference>
<proteinExistence type="inferred from homology"/>
<keyword evidence="6" id="KW-1185">Reference proteome</keyword>
<dbReference type="AlphaFoldDB" id="A0A109BLK0"/>
<dbReference type="Gene3D" id="3.40.50.20">
    <property type="match status" value="1"/>
</dbReference>
<dbReference type="InterPro" id="IPR001451">
    <property type="entry name" value="Hexapep"/>
</dbReference>
<feature type="domain" description="PglD N-terminal" evidence="4">
    <location>
        <begin position="5"/>
        <end position="80"/>
    </location>
</feature>
<dbReference type="InterPro" id="IPR041561">
    <property type="entry name" value="PglD_N"/>
</dbReference>
<dbReference type="Gene3D" id="2.160.10.10">
    <property type="entry name" value="Hexapeptide repeat proteins"/>
    <property type="match status" value="1"/>
</dbReference>
<accession>A0A109BLK0</accession>
<dbReference type="STRING" id="121290.APY04_0683"/>
<evidence type="ECO:0000256" key="1">
    <source>
        <dbReference type="ARBA" id="ARBA00007274"/>
    </source>
</evidence>
<dbReference type="CDD" id="cd03360">
    <property type="entry name" value="LbH_AT_putative"/>
    <property type="match status" value="1"/>
</dbReference>
<dbReference type="RefSeq" id="WP_068459647.1">
    <property type="nucleotide sequence ID" value="NZ_LMTR01000027.1"/>
</dbReference>
<dbReference type="PANTHER" id="PTHR43300:SF7">
    <property type="entry name" value="UDP-N-ACETYLBACILLOSAMINE N-ACETYLTRANSFERASE"/>
    <property type="match status" value="1"/>
</dbReference>
<feature type="binding site" evidence="3">
    <location>
        <position position="145"/>
    </location>
    <ligand>
        <name>acetyl-CoA</name>
        <dbReference type="ChEBI" id="CHEBI:57288"/>
    </ligand>
</feature>
<evidence type="ECO:0000313" key="5">
    <source>
        <dbReference type="EMBL" id="KWT71021.1"/>
    </source>
</evidence>
<evidence type="ECO:0000259" key="4">
    <source>
        <dbReference type="Pfam" id="PF17836"/>
    </source>
</evidence>
<dbReference type="Pfam" id="PF00132">
    <property type="entry name" value="Hexapep"/>
    <property type="match status" value="1"/>
</dbReference>
<dbReference type="InterPro" id="IPR020019">
    <property type="entry name" value="AcTrfase_PglD-like"/>
</dbReference>
<gene>
    <name evidence="5" type="ORF">APY04_0683</name>
</gene>
<feature type="binding site" evidence="3">
    <location>
        <position position="69"/>
    </location>
    <ligand>
        <name>substrate</name>
    </ligand>
</feature>
<dbReference type="InterPro" id="IPR050179">
    <property type="entry name" value="Trans_hexapeptide_repeat"/>
</dbReference>
<evidence type="ECO:0000256" key="2">
    <source>
        <dbReference type="PIRSR" id="PIRSR620019-1"/>
    </source>
</evidence>
<dbReference type="PATRIC" id="fig|121290.4.peg.1155"/>
<dbReference type="InterPro" id="IPR011004">
    <property type="entry name" value="Trimer_LpxA-like_sf"/>
</dbReference>
<comment type="similarity">
    <text evidence="1">Belongs to the transferase hexapeptide repeat family.</text>
</comment>
<evidence type="ECO:0000313" key="6">
    <source>
        <dbReference type="Proteomes" id="UP000059074"/>
    </source>
</evidence>
<evidence type="ECO:0000256" key="3">
    <source>
        <dbReference type="PIRSR" id="PIRSR620019-2"/>
    </source>
</evidence>
<organism evidence="5 6">
    <name type="scientific">Hyphomicrobium sulfonivorans</name>
    <dbReference type="NCBI Taxonomy" id="121290"/>
    <lineage>
        <taxon>Bacteria</taxon>
        <taxon>Pseudomonadati</taxon>
        <taxon>Pseudomonadota</taxon>
        <taxon>Alphaproteobacteria</taxon>
        <taxon>Hyphomicrobiales</taxon>
        <taxon>Hyphomicrobiaceae</taxon>
        <taxon>Hyphomicrobium</taxon>
    </lineage>
</organism>
<sequence>MNRGLLILGAGGHGRVVADVALELGFRTIAFLDDAPQTPDVDMRIPVLGPLQLAETLLEEWPLACVAIGNNQRRQRLFTSLRSAGFAMPTLVHRSAVVSRFAGLGDGVVVTAGAVINAGASIGDACIINTGARIDHDCVIGEASHVAPGATLSGGVITGARAWLGTGCAVRQGVRIADDVLIGVGAAVVCDLTSAGTYIGVPARLAPEHRQ</sequence>
<dbReference type="Proteomes" id="UP000059074">
    <property type="component" value="Unassembled WGS sequence"/>
</dbReference>
<dbReference type="PANTHER" id="PTHR43300">
    <property type="entry name" value="ACETYLTRANSFERASE"/>
    <property type="match status" value="1"/>
</dbReference>
<dbReference type="OrthoDB" id="9815592at2"/>